<dbReference type="EMBL" id="BMAV01016127">
    <property type="protein sequence ID" value="GFY66595.1"/>
    <property type="molecule type" value="Genomic_DNA"/>
</dbReference>
<name>A0A8X6Y5S7_9ARAC</name>
<sequence length="153" mass="17002">MRSVQPLLFEEGWVQVVRNSLYSQHLFQAVRGRDWNWPHRYQYGFIVSAFLPRSTISVSDDALLPSFSGDITDGNDLRPSGVVTNACQKEGEAKCQMVEMVQLVDMDVLKSLNEFGAKGCMGLTVCLCIFGVVTLSCPFSNVLQYGWPDDGLG</sequence>
<keyword evidence="2" id="KW-1185">Reference proteome</keyword>
<proteinExistence type="predicted"/>
<dbReference type="AlphaFoldDB" id="A0A8X6Y5S7"/>
<accession>A0A8X6Y5S7</accession>
<reference evidence="1" key="1">
    <citation type="submission" date="2020-08" db="EMBL/GenBank/DDBJ databases">
        <title>Multicomponent nature underlies the extraordinary mechanical properties of spider dragline silk.</title>
        <authorList>
            <person name="Kono N."/>
            <person name="Nakamura H."/>
            <person name="Mori M."/>
            <person name="Yoshida Y."/>
            <person name="Ohtoshi R."/>
            <person name="Malay A.D."/>
            <person name="Moran D.A.P."/>
            <person name="Tomita M."/>
            <person name="Numata K."/>
            <person name="Arakawa K."/>
        </authorList>
    </citation>
    <scope>NUCLEOTIDE SEQUENCE</scope>
</reference>
<protein>
    <submittedName>
        <fullName evidence="1">Uncharacterized protein</fullName>
    </submittedName>
</protein>
<evidence type="ECO:0000313" key="1">
    <source>
        <dbReference type="EMBL" id="GFY66595.1"/>
    </source>
</evidence>
<gene>
    <name evidence="1" type="ORF">TNIN_421581</name>
</gene>
<dbReference type="Proteomes" id="UP000886998">
    <property type="component" value="Unassembled WGS sequence"/>
</dbReference>
<evidence type="ECO:0000313" key="2">
    <source>
        <dbReference type="Proteomes" id="UP000886998"/>
    </source>
</evidence>
<comment type="caution">
    <text evidence="1">The sequence shown here is derived from an EMBL/GenBank/DDBJ whole genome shotgun (WGS) entry which is preliminary data.</text>
</comment>
<organism evidence="1 2">
    <name type="scientific">Trichonephila inaurata madagascariensis</name>
    <dbReference type="NCBI Taxonomy" id="2747483"/>
    <lineage>
        <taxon>Eukaryota</taxon>
        <taxon>Metazoa</taxon>
        <taxon>Ecdysozoa</taxon>
        <taxon>Arthropoda</taxon>
        <taxon>Chelicerata</taxon>
        <taxon>Arachnida</taxon>
        <taxon>Araneae</taxon>
        <taxon>Araneomorphae</taxon>
        <taxon>Entelegynae</taxon>
        <taxon>Araneoidea</taxon>
        <taxon>Nephilidae</taxon>
        <taxon>Trichonephila</taxon>
        <taxon>Trichonephila inaurata</taxon>
    </lineage>
</organism>